<evidence type="ECO:0000313" key="2">
    <source>
        <dbReference type="EMBL" id="MBT0609215.1"/>
    </source>
</evidence>
<organism evidence="2 3">
    <name type="scientific">Aequorivita echinoideorum</name>
    <dbReference type="NCBI Taxonomy" id="1549647"/>
    <lineage>
        <taxon>Bacteria</taxon>
        <taxon>Pseudomonadati</taxon>
        <taxon>Bacteroidota</taxon>
        <taxon>Flavobacteriia</taxon>
        <taxon>Flavobacteriales</taxon>
        <taxon>Flavobacteriaceae</taxon>
        <taxon>Aequorivita</taxon>
    </lineage>
</organism>
<dbReference type="RefSeq" id="WP_214114674.1">
    <property type="nucleotide sequence ID" value="NZ_JAHCTB010000010.1"/>
</dbReference>
<feature type="domain" description="HNH" evidence="1">
    <location>
        <begin position="195"/>
        <end position="251"/>
    </location>
</feature>
<dbReference type="GO" id="GO:0004519">
    <property type="term" value="F:endonuclease activity"/>
    <property type="evidence" value="ECO:0007669"/>
    <property type="project" value="UniProtKB-KW"/>
</dbReference>
<accession>A0ABS5S7N3</accession>
<sequence>MKTFLFAWNPKKWNWTTLEQSIDQIEQTGRATEKWSVISHKKIQPGDRAFLMRLGEEPKGIMAAGFVATPPFLSKHWSGEDKLVNRVMIDFEVILNPEKEPLLSLDILNQGNLAKVNWTPQSSGIEINPDVTDELEAVWFDFLTTQEIRHNPFKETEKDEQKVYTEGTPNQVLVTKYERNPFARKTCIEHYGLSCSVCEFNFEKEYGELGKDFIHVHHLRQVADIGKEYKIDPIKDLKPVCPNCHAMIHKRKEPYTIDELKEKMKKASR</sequence>
<dbReference type="InterPro" id="IPR002711">
    <property type="entry name" value="HNH"/>
</dbReference>
<dbReference type="InterPro" id="IPR003615">
    <property type="entry name" value="HNH_nuc"/>
</dbReference>
<reference evidence="2 3" key="1">
    <citation type="submission" date="2021-05" db="EMBL/GenBank/DDBJ databases">
        <title>Aequorivita echinoideorum JCM 30378 genome.</title>
        <authorList>
            <person name="Zhang H."/>
            <person name="Li C."/>
        </authorList>
    </citation>
    <scope>NUCLEOTIDE SEQUENCE [LARGE SCALE GENOMIC DNA]</scope>
    <source>
        <strain evidence="2 3">JCM30378</strain>
    </source>
</reference>
<proteinExistence type="predicted"/>
<dbReference type="Proteomes" id="UP001297092">
    <property type="component" value="Unassembled WGS sequence"/>
</dbReference>
<keyword evidence="2" id="KW-0540">Nuclease</keyword>
<keyword evidence="2" id="KW-0255">Endonuclease</keyword>
<dbReference type="EMBL" id="JAHCTB010000010">
    <property type="protein sequence ID" value="MBT0609215.1"/>
    <property type="molecule type" value="Genomic_DNA"/>
</dbReference>
<evidence type="ECO:0000259" key="1">
    <source>
        <dbReference type="Pfam" id="PF01844"/>
    </source>
</evidence>
<keyword evidence="3" id="KW-1185">Reference proteome</keyword>
<name>A0ABS5S7N3_9FLAO</name>
<dbReference type="CDD" id="cd00085">
    <property type="entry name" value="HNHc"/>
    <property type="match status" value="1"/>
</dbReference>
<gene>
    <name evidence="2" type="ORF">KIV10_13590</name>
</gene>
<keyword evidence="2" id="KW-0378">Hydrolase</keyword>
<evidence type="ECO:0000313" key="3">
    <source>
        <dbReference type="Proteomes" id="UP001297092"/>
    </source>
</evidence>
<protein>
    <submittedName>
        <fullName evidence="2">HNH endonuclease</fullName>
    </submittedName>
</protein>
<comment type="caution">
    <text evidence="2">The sequence shown here is derived from an EMBL/GenBank/DDBJ whole genome shotgun (WGS) entry which is preliminary data.</text>
</comment>
<dbReference type="Pfam" id="PF01844">
    <property type="entry name" value="HNH"/>
    <property type="match status" value="1"/>
</dbReference>